<accession>A0A1K2HCM1</accession>
<reference evidence="2 3" key="1">
    <citation type="submission" date="2016-11" db="EMBL/GenBank/DDBJ databases">
        <authorList>
            <person name="Jaros S."/>
            <person name="Januszkiewicz K."/>
            <person name="Wedrychowicz H."/>
        </authorList>
    </citation>
    <scope>NUCLEOTIDE SEQUENCE [LARGE SCALE GENOMIC DNA]</scope>
    <source>
        <strain evidence="2 3">DSM 18899</strain>
    </source>
</reference>
<dbReference type="InterPro" id="IPR016040">
    <property type="entry name" value="NAD(P)-bd_dom"/>
</dbReference>
<dbReference type="Gene3D" id="3.40.50.720">
    <property type="entry name" value="NAD(P)-binding Rossmann-like Domain"/>
    <property type="match status" value="1"/>
</dbReference>
<dbReference type="SMART" id="SM00859">
    <property type="entry name" value="Semialdhyde_dh"/>
    <property type="match status" value="1"/>
</dbReference>
<dbReference type="InterPro" id="IPR036291">
    <property type="entry name" value="NAD(P)-bd_dom_sf"/>
</dbReference>
<dbReference type="GO" id="GO:0016620">
    <property type="term" value="F:oxidoreductase activity, acting on the aldehyde or oxo group of donors, NAD or NADP as acceptor"/>
    <property type="evidence" value="ECO:0007669"/>
    <property type="project" value="InterPro"/>
</dbReference>
<keyword evidence="3" id="KW-1185">Reference proteome</keyword>
<dbReference type="OrthoDB" id="9798632at2"/>
<evidence type="ECO:0000313" key="2">
    <source>
        <dbReference type="EMBL" id="SFZ74289.1"/>
    </source>
</evidence>
<name>A0A1K2HCM1_9NEIS</name>
<dbReference type="Pfam" id="PF13460">
    <property type="entry name" value="NAD_binding_10"/>
    <property type="match status" value="1"/>
</dbReference>
<dbReference type="AlphaFoldDB" id="A0A1K2HCM1"/>
<dbReference type="InterPro" id="IPR000534">
    <property type="entry name" value="Semialdehyde_DH_NAD-bd"/>
</dbReference>
<dbReference type="RefSeq" id="WP_072427733.1">
    <property type="nucleotide sequence ID" value="NZ_FPKR01000004.1"/>
</dbReference>
<evidence type="ECO:0000259" key="1">
    <source>
        <dbReference type="SMART" id="SM00859"/>
    </source>
</evidence>
<evidence type="ECO:0000313" key="3">
    <source>
        <dbReference type="Proteomes" id="UP000186513"/>
    </source>
</evidence>
<gene>
    <name evidence="2" type="ORF">SAMN02745887_01198</name>
</gene>
<organism evidence="2 3">
    <name type="scientific">Chitinimonas taiwanensis DSM 18899</name>
    <dbReference type="NCBI Taxonomy" id="1121279"/>
    <lineage>
        <taxon>Bacteria</taxon>
        <taxon>Pseudomonadati</taxon>
        <taxon>Pseudomonadota</taxon>
        <taxon>Betaproteobacteria</taxon>
        <taxon>Neisseriales</taxon>
        <taxon>Chitinibacteraceae</taxon>
        <taxon>Chitinimonas</taxon>
    </lineage>
</organism>
<proteinExistence type="predicted"/>
<feature type="domain" description="Semialdehyde dehydrogenase NAD-binding" evidence="1">
    <location>
        <begin position="4"/>
        <end position="104"/>
    </location>
</feature>
<dbReference type="EMBL" id="FPKR01000004">
    <property type="protein sequence ID" value="SFZ74289.1"/>
    <property type="molecule type" value="Genomic_DNA"/>
</dbReference>
<dbReference type="PANTHER" id="PTHR14097">
    <property type="entry name" value="OXIDOREDUCTASE HTATIP2"/>
    <property type="match status" value="1"/>
</dbReference>
<dbReference type="GO" id="GO:0051287">
    <property type="term" value="F:NAD binding"/>
    <property type="evidence" value="ECO:0007669"/>
    <property type="project" value="InterPro"/>
</dbReference>
<dbReference type="STRING" id="1121279.SAMN02745887_01198"/>
<protein>
    <submittedName>
        <fullName evidence="2">Uncharacterized conserved protein YbjT, contains NAD(P)-binding and DUF2867 domains</fullName>
    </submittedName>
</protein>
<sequence>MTHTALIAGASGLIGRSLCQQLQAEPAFSQLTALVRRPAGLAAGKLAEMQIDYAQLARTTLPQVDIVFCCLGSTIKQAGSQAAFRQVDCDYVLALAQAARAAGARHFLVVSALGADANSPVFYNRVKGEMEAALQALDYPRLTIARPSLLLGERAEFRLGERVAAKLGWLAPARWRPIAAEQVARALLRLALAPGQGVQVLESAQLRTLAAS</sequence>
<dbReference type="SUPFAM" id="SSF51735">
    <property type="entry name" value="NAD(P)-binding Rossmann-fold domains"/>
    <property type="match status" value="1"/>
</dbReference>
<dbReference type="Proteomes" id="UP000186513">
    <property type="component" value="Unassembled WGS sequence"/>
</dbReference>
<dbReference type="PANTHER" id="PTHR14097:SF7">
    <property type="entry name" value="OXIDOREDUCTASE HTATIP2"/>
    <property type="match status" value="1"/>
</dbReference>